<comment type="caution">
    <text evidence="2">The sequence shown here is derived from an EMBL/GenBank/DDBJ whole genome shotgun (WGS) entry which is preliminary data.</text>
</comment>
<dbReference type="EMBL" id="JAAAID010002772">
    <property type="protein sequence ID" value="KAG0004373.1"/>
    <property type="molecule type" value="Genomic_DNA"/>
</dbReference>
<gene>
    <name evidence="2" type="ORF">BGZ80_005629</name>
</gene>
<feature type="region of interest" description="Disordered" evidence="1">
    <location>
        <begin position="135"/>
        <end position="186"/>
    </location>
</feature>
<feature type="region of interest" description="Disordered" evidence="1">
    <location>
        <begin position="1"/>
        <end position="23"/>
    </location>
</feature>
<evidence type="ECO:0000313" key="3">
    <source>
        <dbReference type="Proteomes" id="UP000703661"/>
    </source>
</evidence>
<evidence type="ECO:0000313" key="2">
    <source>
        <dbReference type="EMBL" id="KAG0004373.1"/>
    </source>
</evidence>
<feature type="compositionally biased region" description="Low complexity" evidence="1">
    <location>
        <begin position="135"/>
        <end position="151"/>
    </location>
</feature>
<evidence type="ECO:0000256" key="1">
    <source>
        <dbReference type="SAM" id="MobiDB-lite"/>
    </source>
</evidence>
<dbReference type="Proteomes" id="UP000703661">
    <property type="component" value="Unassembled WGS sequence"/>
</dbReference>
<feature type="compositionally biased region" description="Polar residues" evidence="1">
    <location>
        <begin position="173"/>
        <end position="185"/>
    </location>
</feature>
<reference evidence="2" key="1">
    <citation type="journal article" date="2020" name="Fungal Divers.">
        <title>Resolving the Mortierellaceae phylogeny through synthesis of multi-gene phylogenetics and phylogenomics.</title>
        <authorList>
            <person name="Vandepol N."/>
            <person name="Liber J."/>
            <person name="Desiro A."/>
            <person name="Na H."/>
            <person name="Kennedy M."/>
            <person name="Barry K."/>
            <person name="Grigoriev I.V."/>
            <person name="Miller A.N."/>
            <person name="O'Donnell K."/>
            <person name="Stajich J.E."/>
            <person name="Bonito G."/>
        </authorList>
    </citation>
    <scope>NUCLEOTIDE SEQUENCE</scope>
    <source>
        <strain evidence="2">NRRL 2769</strain>
    </source>
</reference>
<organism evidence="2 3">
    <name type="scientific">Entomortierella chlamydospora</name>
    <dbReference type="NCBI Taxonomy" id="101097"/>
    <lineage>
        <taxon>Eukaryota</taxon>
        <taxon>Fungi</taxon>
        <taxon>Fungi incertae sedis</taxon>
        <taxon>Mucoromycota</taxon>
        <taxon>Mortierellomycotina</taxon>
        <taxon>Mortierellomycetes</taxon>
        <taxon>Mortierellales</taxon>
        <taxon>Mortierellaceae</taxon>
        <taxon>Entomortierella</taxon>
    </lineage>
</organism>
<feature type="non-terminal residue" evidence="2">
    <location>
        <position position="1"/>
    </location>
</feature>
<dbReference type="AlphaFoldDB" id="A0A9P6MJG2"/>
<feature type="compositionally biased region" description="Basic and acidic residues" evidence="1">
    <location>
        <begin position="160"/>
        <end position="171"/>
    </location>
</feature>
<sequence>PELDIFSREATDKTPPQVRRESSLLATGFGVTPPQLERKLPLLDTYGLPPKVGVAPPQARCRSTSFDSDKLPPQVRYDLLFQSLVSELPPRDDLLLHAKDDLSQQAKRELPPKVGQRLPHFKNLVSFLLNDDWPDSSSDSSNDGSSVGNSDSSDDEGDSEDRKPEDSKEFDPTNWTPQRKMQFTSEKAARECLQEWAWKKGFDVHLGRTKRNEGINQRGTIVNIYL</sequence>
<feature type="compositionally biased region" description="Basic and acidic residues" evidence="1">
    <location>
        <begin position="1"/>
        <end position="22"/>
    </location>
</feature>
<accession>A0A9P6MJG2</accession>
<proteinExistence type="predicted"/>
<protein>
    <submittedName>
        <fullName evidence="2">Uncharacterized protein</fullName>
    </submittedName>
</protein>
<keyword evidence="3" id="KW-1185">Reference proteome</keyword>
<name>A0A9P6MJG2_9FUNG</name>